<sequence length="546" mass="60190">MGTEASRQKAQKIVNLTARTVFLNFIEAIDAQPNDVKNSSKFKKMAYAFYKSCKNQPEGNTYLSLVLTGKDIGPQFVKIGINFLRTYSMITKISLRASSLSKEDAVSISRFIKCSTTIKEIDLSENKLGNEGVSAILSASVGHPRLEALILESTGASDSVANNINELILKNSCLKILRLTPLNLSSSSIKTISASIKNNTKLTLFTFTDPNTPTPNNIKTILDRNNEIHNIVDEIISAPWHRTFKKRNDLFKSVKGRRMAEGRVQQMDKLKGTPLHHLFTETQQRATNMTPCHNAEGTGSVRIGTSETIGVREAMEDFTVIKQDFMNSGTIFVGLFDGHGGREASEYSGNNLPTILEKYKQEPVPKALENTFSEVHKNLQPWCPYVGTTACVALLTQQNIVVANVGDTRCVMVKNNQVKQLTIDHKPDIPEEKKFIEKHGGYVEQERVNGMLAISRSLGDSAIGDAINCKPYIAQENINGSCIFIFACDGVWDVISNEDAANIVKSEIDPMLAARKLRDSAMDAGSTDNISVVVIFISGNDQEDSD</sequence>
<dbReference type="AlphaFoldDB" id="A0A1J4JWW2"/>
<dbReference type="Gene3D" id="3.80.10.10">
    <property type="entry name" value="Ribonuclease Inhibitor"/>
    <property type="match status" value="1"/>
</dbReference>
<accession>A0A1J4JWW2</accession>
<organism evidence="6 7">
    <name type="scientific">Tritrichomonas foetus</name>
    <dbReference type="NCBI Taxonomy" id="1144522"/>
    <lineage>
        <taxon>Eukaryota</taxon>
        <taxon>Metamonada</taxon>
        <taxon>Parabasalia</taxon>
        <taxon>Tritrichomonadida</taxon>
        <taxon>Tritrichomonadidae</taxon>
        <taxon>Tritrichomonas</taxon>
    </lineage>
</organism>
<dbReference type="InterPro" id="IPR000222">
    <property type="entry name" value="PP2C_BS"/>
</dbReference>
<dbReference type="Gene3D" id="3.60.40.10">
    <property type="entry name" value="PPM-type phosphatase domain"/>
    <property type="match status" value="1"/>
</dbReference>
<dbReference type="OrthoDB" id="10264738at2759"/>
<name>A0A1J4JWW2_9EUKA</name>
<keyword evidence="3 4" id="KW-0904">Protein phosphatase</keyword>
<dbReference type="GeneID" id="94841317"/>
<evidence type="ECO:0000256" key="4">
    <source>
        <dbReference type="RuleBase" id="RU003465"/>
    </source>
</evidence>
<dbReference type="VEuPathDB" id="TrichDB:TRFO_29160"/>
<gene>
    <name evidence="6" type="ORF">TRFO_29160</name>
</gene>
<evidence type="ECO:0000256" key="3">
    <source>
        <dbReference type="ARBA" id="ARBA00022912"/>
    </source>
</evidence>
<dbReference type="FunFam" id="3.60.40.10:FF:000035">
    <property type="entry name" value="Leucine rich repeat protein phosphatase 2c domain containing protein"/>
    <property type="match status" value="1"/>
</dbReference>
<comment type="caution">
    <text evidence="6">The sequence shown here is derived from an EMBL/GenBank/DDBJ whole genome shotgun (WGS) entry which is preliminary data.</text>
</comment>
<evidence type="ECO:0000259" key="5">
    <source>
        <dbReference type="PROSITE" id="PS51746"/>
    </source>
</evidence>
<keyword evidence="2 4" id="KW-0378">Hydrolase</keyword>
<dbReference type="RefSeq" id="XP_068356627.1">
    <property type="nucleotide sequence ID" value="XM_068506613.1"/>
</dbReference>
<dbReference type="EMBL" id="MLAK01000826">
    <property type="protein sequence ID" value="OHT03491.1"/>
    <property type="molecule type" value="Genomic_DNA"/>
</dbReference>
<dbReference type="Pfam" id="PF00481">
    <property type="entry name" value="PP2C"/>
    <property type="match status" value="1"/>
</dbReference>
<dbReference type="InterPro" id="IPR036457">
    <property type="entry name" value="PPM-type-like_dom_sf"/>
</dbReference>
<dbReference type="InterPro" id="IPR032675">
    <property type="entry name" value="LRR_dom_sf"/>
</dbReference>
<dbReference type="SMART" id="SM00331">
    <property type="entry name" value="PP2C_SIG"/>
    <property type="match status" value="1"/>
</dbReference>
<dbReference type="GO" id="GO:0046872">
    <property type="term" value="F:metal ion binding"/>
    <property type="evidence" value="ECO:0007669"/>
    <property type="project" value="UniProtKB-KW"/>
</dbReference>
<keyword evidence="1" id="KW-0479">Metal-binding</keyword>
<dbReference type="PANTHER" id="PTHR47992">
    <property type="entry name" value="PROTEIN PHOSPHATASE"/>
    <property type="match status" value="1"/>
</dbReference>
<dbReference type="InterPro" id="IPR001932">
    <property type="entry name" value="PPM-type_phosphatase-like_dom"/>
</dbReference>
<evidence type="ECO:0000313" key="6">
    <source>
        <dbReference type="EMBL" id="OHT03491.1"/>
    </source>
</evidence>
<proteinExistence type="inferred from homology"/>
<dbReference type="SUPFAM" id="SSF81606">
    <property type="entry name" value="PP2C-like"/>
    <property type="match status" value="1"/>
</dbReference>
<evidence type="ECO:0000256" key="2">
    <source>
        <dbReference type="ARBA" id="ARBA00022801"/>
    </source>
</evidence>
<dbReference type="SMART" id="SM00332">
    <property type="entry name" value="PP2Cc"/>
    <property type="match status" value="1"/>
</dbReference>
<dbReference type="CDD" id="cd00143">
    <property type="entry name" value="PP2Cc"/>
    <property type="match status" value="1"/>
</dbReference>
<dbReference type="SUPFAM" id="SSF52047">
    <property type="entry name" value="RNI-like"/>
    <property type="match status" value="1"/>
</dbReference>
<evidence type="ECO:0000256" key="1">
    <source>
        <dbReference type="ARBA" id="ARBA00022723"/>
    </source>
</evidence>
<protein>
    <submittedName>
        <fullName evidence="6">Protein phosphatase 2C</fullName>
    </submittedName>
</protein>
<dbReference type="PROSITE" id="PS01032">
    <property type="entry name" value="PPM_1"/>
    <property type="match status" value="1"/>
</dbReference>
<reference evidence="6" key="1">
    <citation type="submission" date="2016-10" db="EMBL/GenBank/DDBJ databases">
        <authorList>
            <person name="Benchimol M."/>
            <person name="Almeida L.G."/>
            <person name="Vasconcelos A.T."/>
            <person name="Perreira-Neves A."/>
            <person name="Rosa I.A."/>
            <person name="Tasca T."/>
            <person name="Bogo M.R."/>
            <person name="de Souza W."/>
        </authorList>
    </citation>
    <scope>NUCLEOTIDE SEQUENCE [LARGE SCALE GENOMIC DNA]</scope>
    <source>
        <strain evidence="6">K</strain>
    </source>
</reference>
<dbReference type="PROSITE" id="PS51746">
    <property type="entry name" value="PPM_2"/>
    <property type="match status" value="1"/>
</dbReference>
<keyword evidence="7" id="KW-1185">Reference proteome</keyword>
<comment type="similarity">
    <text evidence="4">Belongs to the PP2C family.</text>
</comment>
<evidence type="ECO:0000313" key="7">
    <source>
        <dbReference type="Proteomes" id="UP000179807"/>
    </source>
</evidence>
<feature type="domain" description="PPM-type phosphatase" evidence="5">
    <location>
        <begin position="302"/>
        <end position="537"/>
    </location>
</feature>
<dbReference type="GO" id="GO:0004722">
    <property type="term" value="F:protein serine/threonine phosphatase activity"/>
    <property type="evidence" value="ECO:0007669"/>
    <property type="project" value="InterPro"/>
</dbReference>
<dbReference type="Proteomes" id="UP000179807">
    <property type="component" value="Unassembled WGS sequence"/>
</dbReference>
<dbReference type="InterPro" id="IPR015655">
    <property type="entry name" value="PP2C"/>
</dbReference>